<dbReference type="RefSeq" id="WP_130153928.1">
    <property type="nucleotide sequence ID" value="NZ_SCFB01000005.1"/>
</dbReference>
<evidence type="ECO:0000313" key="2">
    <source>
        <dbReference type="EMBL" id="RZI46176.1"/>
    </source>
</evidence>
<protein>
    <submittedName>
        <fullName evidence="2">Uncharacterized protein</fullName>
    </submittedName>
</protein>
<feature type="signal peptide" evidence="1">
    <location>
        <begin position="1"/>
        <end position="20"/>
    </location>
</feature>
<reference evidence="2 3" key="1">
    <citation type="submission" date="2018-10" db="EMBL/GenBank/DDBJ databases">
        <title>An updated phylogeny of the Alphaproteobacteria reveals that the parasitic Rickettsiales and Holosporales have independent origins.</title>
        <authorList>
            <person name="Munoz-Gomez S.A."/>
            <person name="Hess S."/>
            <person name="Burger G."/>
            <person name="Lang B.F."/>
            <person name="Susko E."/>
            <person name="Slamovits C.H."/>
            <person name="Roger A.J."/>
        </authorList>
    </citation>
    <scope>NUCLEOTIDE SEQUENCE [LARGE SCALE GENOMIC DNA]</scope>
    <source>
        <strain evidence="2">HOLO01</strain>
    </source>
</reference>
<gene>
    <name evidence="2" type="ORF">EQU50_04370</name>
</gene>
<evidence type="ECO:0000256" key="1">
    <source>
        <dbReference type="SAM" id="SignalP"/>
    </source>
</evidence>
<dbReference type="AlphaFoldDB" id="A0A4Q7DMW0"/>
<proteinExistence type="predicted"/>
<sequence length="271" mass="28677">MKRVCVGLGLWIVGFQSVIASSDSLVSLAACLAASKAASDDTDCSKTSFGASIPLASSYPSQPDFLADSFDSVQSLCPPSCPYSLHSALSGSSPSDSSYLSSPSLGSQFSVPSYSSPLSPLPNHAPAATYPLGDTFSLLPPPPSPYSLDPSFQLNDTSGRVYQQASSQQATEAPITQPMGVAEALIQGQFLIIQASQTRIAELTKSNQEQALIIQASQVEKDNLRKLNGEHLSDRTQLDTYNRQLIQLVQGLVNTINQQASIENTTSSKGN</sequence>
<keyword evidence="1" id="KW-0732">Signal</keyword>
<evidence type="ECO:0000313" key="3">
    <source>
        <dbReference type="Proteomes" id="UP000293550"/>
    </source>
</evidence>
<feature type="chain" id="PRO_5020311171" evidence="1">
    <location>
        <begin position="21"/>
        <end position="271"/>
    </location>
</feature>
<name>A0A4Q7DMW0_9PROT</name>
<organism evidence="2 3">
    <name type="scientific">Candidatus Finniella inopinata</name>
    <dbReference type="NCBI Taxonomy" id="1696036"/>
    <lineage>
        <taxon>Bacteria</taxon>
        <taxon>Pseudomonadati</taxon>
        <taxon>Pseudomonadota</taxon>
        <taxon>Alphaproteobacteria</taxon>
        <taxon>Holosporales</taxon>
        <taxon>Candidatus Paracaedibacteraceae</taxon>
        <taxon>Candidatus Finniella</taxon>
    </lineage>
</organism>
<dbReference type="EMBL" id="SCFB01000005">
    <property type="protein sequence ID" value="RZI46176.1"/>
    <property type="molecule type" value="Genomic_DNA"/>
</dbReference>
<keyword evidence="3" id="KW-1185">Reference proteome</keyword>
<accession>A0A4Q7DMW0</accession>
<dbReference type="Proteomes" id="UP000293550">
    <property type="component" value="Unassembled WGS sequence"/>
</dbReference>
<comment type="caution">
    <text evidence="2">The sequence shown here is derived from an EMBL/GenBank/DDBJ whole genome shotgun (WGS) entry which is preliminary data.</text>
</comment>